<dbReference type="Gene3D" id="3.40.720.10">
    <property type="entry name" value="Alkaline Phosphatase, subunit A"/>
    <property type="match status" value="1"/>
</dbReference>
<dbReference type="Proteomes" id="UP000051887">
    <property type="component" value="Unassembled WGS sequence"/>
</dbReference>
<dbReference type="InterPro" id="IPR002591">
    <property type="entry name" value="Phosphodiest/P_Trfase"/>
</dbReference>
<protein>
    <submittedName>
        <fullName evidence="2">Phosphoglyceromutase</fullName>
    </submittedName>
</protein>
<dbReference type="Pfam" id="PF01663">
    <property type="entry name" value="Phosphodiest"/>
    <property type="match status" value="1"/>
</dbReference>
<gene>
    <name evidence="1" type="ORF">TL5118_00043</name>
    <name evidence="2" type="ORF">TL5120_00074</name>
</gene>
<dbReference type="EMBL" id="CYSC01000003">
    <property type="protein sequence ID" value="CUH70301.1"/>
    <property type="molecule type" value="Genomic_DNA"/>
</dbReference>
<dbReference type="InterPro" id="IPR017850">
    <property type="entry name" value="Alkaline_phosphatase_core_sf"/>
</dbReference>
<dbReference type="AlphaFoldDB" id="A0A0N7LU47"/>
<reference evidence="1 3" key="1">
    <citation type="submission" date="2015-09" db="EMBL/GenBank/DDBJ databases">
        <authorList>
            <person name="Rodrigo-Torres L."/>
            <person name="Arahal D.R."/>
        </authorList>
    </citation>
    <scope>NUCLEOTIDE SEQUENCE [LARGE SCALE GENOMIC DNA]</scope>
    <source>
        <strain evidence="1 3">CECT 5118</strain>
    </source>
</reference>
<dbReference type="EMBL" id="CYSB01000004">
    <property type="protein sequence ID" value="CUH62490.1"/>
    <property type="molecule type" value="Genomic_DNA"/>
</dbReference>
<evidence type="ECO:0000313" key="1">
    <source>
        <dbReference type="EMBL" id="CUH62490.1"/>
    </source>
</evidence>
<dbReference type="PANTHER" id="PTHR10151:SF120">
    <property type="entry name" value="BIS(5'-ADENOSYL)-TRIPHOSPHATASE"/>
    <property type="match status" value="1"/>
</dbReference>
<evidence type="ECO:0000313" key="3">
    <source>
        <dbReference type="Proteomes" id="UP000051086"/>
    </source>
</evidence>
<dbReference type="RefSeq" id="WP_058241656.1">
    <property type="nucleotide sequence ID" value="NZ_CYSB01000004.1"/>
</dbReference>
<accession>A0A0N7LU47</accession>
<sequence>MTKTCLIIVDGLRDDTARKCCNWLMGSVAQGDARLWTMQACLPTISAPLYETIHTGLAPADHGLMDNEGLRPCPHPNVFSTLQGAGKTSGVVGHSYFHSLFAGSTFDPFDHVEVDDPHSPITHGRYYSMDGYDADNAVQPAEVDLCGQLWGIAKRHAPDYLLLHSSSCDTLGHTHTGLGAAYERQAGKVDKALAQLIPRLREAGYQVLITADHGMDEHGDHGGDAPSLVNVPFFAFDTAITAPEGQVLDQRALAPTILSFLGVAAPDTMKAAPLA</sequence>
<name>A0A0N7LU47_9RHOB</name>
<dbReference type="SUPFAM" id="SSF53649">
    <property type="entry name" value="Alkaline phosphatase-like"/>
    <property type="match status" value="1"/>
</dbReference>
<evidence type="ECO:0000313" key="2">
    <source>
        <dbReference type="EMBL" id="CUH70301.1"/>
    </source>
</evidence>
<proteinExistence type="predicted"/>
<dbReference type="GO" id="GO:0016787">
    <property type="term" value="F:hydrolase activity"/>
    <property type="evidence" value="ECO:0007669"/>
    <property type="project" value="UniProtKB-ARBA"/>
</dbReference>
<dbReference type="OrthoDB" id="8580666at2"/>
<organism evidence="2 4">
    <name type="scientific">Thalassovita autumnalis</name>
    <dbReference type="NCBI Taxonomy" id="2072972"/>
    <lineage>
        <taxon>Bacteria</taxon>
        <taxon>Pseudomonadati</taxon>
        <taxon>Pseudomonadota</taxon>
        <taxon>Alphaproteobacteria</taxon>
        <taxon>Rhodobacterales</taxon>
        <taxon>Roseobacteraceae</taxon>
        <taxon>Thalassovita</taxon>
    </lineage>
</organism>
<dbReference type="PANTHER" id="PTHR10151">
    <property type="entry name" value="ECTONUCLEOTIDE PYROPHOSPHATASE/PHOSPHODIESTERASE"/>
    <property type="match status" value="1"/>
</dbReference>
<reference evidence="2 4" key="2">
    <citation type="submission" date="2015-09" db="EMBL/GenBank/DDBJ databases">
        <authorList>
            <consortium name="Swine Surveillance"/>
        </authorList>
    </citation>
    <scope>NUCLEOTIDE SEQUENCE [LARGE SCALE GENOMIC DNA]</scope>
    <source>
        <strain evidence="2 4">5120</strain>
    </source>
</reference>
<keyword evidence="3" id="KW-1185">Reference proteome</keyword>
<dbReference type="Proteomes" id="UP000051086">
    <property type="component" value="Unassembled WGS sequence"/>
</dbReference>
<evidence type="ECO:0000313" key="4">
    <source>
        <dbReference type="Proteomes" id="UP000051887"/>
    </source>
</evidence>